<dbReference type="NCBIfam" id="NF038353">
    <property type="entry name" value="FxLYD_dom"/>
    <property type="match status" value="1"/>
</dbReference>
<dbReference type="Proteomes" id="UP000034810">
    <property type="component" value="Unassembled WGS sequence"/>
</dbReference>
<organism evidence="3 4">
    <name type="scientific">Candidatus Wolfebacteria bacterium GW2011_GWC1_43_10</name>
    <dbReference type="NCBI Taxonomy" id="1619011"/>
    <lineage>
        <taxon>Bacteria</taxon>
        <taxon>Candidatus Wolfeibacteriota</taxon>
    </lineage>
</organism>
<dbReference type="InterPro" id="IPR036366">
    <property type="entry name" value="PGBDSf"/>
</dbReference>
<name>A0A0G1F743_9BACT</name>
<dbReference type="PATRIC" id="fig|1619011.3.peg.328"/>
<feature type="transmembrane region" description="Helical" evidence="1">
    <location>
        <begin position="7"/>
        <end position="29"/>
    </location>
</feature>
<proteinExistence type="predicted"/>
<keyword evidence="3" id="KW-0645">Protease</keyword>
<dbReference type="InterPro" id="IPR047676">
    <property type="entry name" value="FxLYD_dom"/>
</dbReference>
<keyword evidence="1" id="KW-1133">Transmembrane helix</keyword>
<feature type="domain" description="Peptidoglycan binding-like" evidence="2">
    <location>
        <begin position="255"/>
        <end position="310"/>
    </location>
</feature>
<dbReference type="AlphaFoldDB" id="A0A0G1F743"/>
<keyword evidence="1" id="KW-0812">Transmembrane</keyword>
<accession>A0A0G1F743</accession>
<dbReference type="InterPro" id="IPR002477">
    <property type="entry name" value="Peptidoglycan-bd-like"/>
</dbReference>
<reference evidence="3 4" key="1">
    <citation type="journal article" date="2015" name="Nature">
        <title>rRNA introns, odd ribosomes, and small enigmatic genomes across a large radiation of phyla.</title>
        <authorList>
            <person name="Brown C.T."/>
            <person name="Hug L.A."/>
            <person name="Thomas B.C."/>
            <person name="Sharon I."/>
            <person name="Castelle C.J."/>
            <person name="Singh A."/>
            <person name="Wilkins M.J."/>
            <person name="Williams K.H."/>
            <person name="Banfield J.F."/>
        </authorList>
    </citation>
    <scope>NUCLEOTIDE SEQUENCE [LARGE SCALE GENOMIC DNA]</scope>
</reference>
<comment type="caution">
    <text evidence="3">The sequence shown here is derived from an EMBL/GenBank/DDBJ whole genome shotgun (WGS) entry which is preliminary data.</text>
</comment>
<dbReference type="GO" id="GO:0006508">
    <property type="term" value="P:proteolysis"/>
    <property type="evidence" value="ECO:0007669"/>
    <property type="project" value="UniProtKB-KW"/>
</dbReference>
<evidence type="ECO:0000256" key="1">
    <source>
        <dbReference type="SAM" id="Phobius"/>
    </source>
</evidence>
<keyword evidence="1" id="KW-0472">Membrane</keyword>
<evidence type="ECO:0000313" key="4">
    <source>
        <dbReference type="Proteomes" id="UP000034810"/>
    </source>
</evidence>
<dbReference type="InterPro" id="IPR036365">
    <property type="entry name" value="PGBD-like_sf"/>
</dbReference>
<dbReference type="Gene3D" id="1.10.101.10">
    <property type="entry name" value="PGBD-like superfamily/PGBD"/>
    <property type="match status" value="1"/>
</dbReference>
<sequence length="344" mass="38495">MRLAKQLVYGVGFLLVLAAFIWLISISFFPSNPSCFDGKKNQGESDVDCGGPCISCEVRSLKNIEVKFVKVFRAADGVGVVAEIYNPNTAWAAWRFDYTLTLKDSLGVPAKVFEEKSFIYAGDLKYLVKSYVPADPEKIIKADLKIKNPQWVPLNQLEKPEIDTDDIKTYKDNLLYVSGKVTNHSQSDFSPVNIYTLIFNKDGELLAGSATVLDNLPKFESKEFKISFSKDWEIYEVAITDFSFLFPRDLKVGDSGKEVSTLQSLLLEMGALDRQPTGFFDDMTRQAVATLQNYLGVPVSGDFDSVTREAVVSLLANQIRQIPEVQQKFLVDTGKTKVFVEVIK</sequence>
<gene>
    <name evidence="3" type="ORF">UV58_C0007G0017</name>
</gene>
<protein>
    <submittedName>
        <fullName evidence="3">Carboxyl-terminal protease</fullName>
    </submittedName>
</protein>
<dbReference type="EMBL" id="LCFA01000007">
    <property type="protein sequence ID" value="KKS82668.1"/>
    <property type="molecule type" value="Genomic_DNA"/>
</dbReference>
<dbReference type="Pfam" id="PF01471">
    <property type="entry name" value="PG_binding_1"/>
    <property type="match status" value="1"/>
</dbReference>
<evidence type="ECO:0000313" key="3">
    <source>
        <dbReference type="EMBL" id="KKS82668.1"/>
    </source>
</evidence>
<dbReference type="SUPFAM" id="SSF47090">
    <property type="entry name" value="PGBD-like"/>
    <property type="match status" value="1"/>
</dbReference>
<evidence type="ECO:0000259" key="2">
    <source>
        <dbReference type="Pfam" id="PF01471"/>
    </source>
</evidence>
<dbReference type="GO" id="GO:0008233">
    <property type="term" value="F:peptidase activity"/>
    <property type="evidence" value="ECO:0007669"/>
    <property type="project" value="UniProtKB-KW"/>
</dbReference>
<keyword evidence="3" id="KW-0378">Hydrolase</keyword>